<sequence>MINRNKLVEMVKKWHKRATIGRRRISMLRSGDEVQQESRRKPVADKGHFVVYSADGKRFVIPLAFLKSPIFIELSRMSKDEFGLPCGGPITMPCNAVFMDLIISSIQRNSSQKVGKDLLTSIANHRCSTSSMLHQGQTKLQILIH</sequence>
<evidence type="ECO:0000313" key="2">
    <source>
        <dbReference type="Proteomes" id="UP001234297"/>
    </source>
</evidence>
<evidence type="ECO:0000313" key="1">
    <source>
        <dbReference type="EMBL" id="KAJ8618279.1"/>
    </source>
</evidence>
<dbReference type="Proteomes" id="UP001234297">
    <property type="component" value="Chromosome 4"/>
</dbReference>
<comment type="caution">
    <text evidence="1">The sequence shown here is derived from an EMBL/GenBank/DDBJ whole genome shotgun (WGS) entry which is preliminary data.</text>
</comment>
<keyword evidence="2" id="KW-1185">Reference proteome</keyword>
<organism evidence="1 2">
    <name type="scientific">Persea americana</name>
    <name type="common">Avocado</name>
    <dbReference type="NCBI Taxonomy" id="3435"/>
    <lineage>
        <taxon>Eukaryota</taxon>
        <taxon>Viridiplantae</taxon>
        <taxon>Streptophyta</taxon>
        <taxon>Embryophyta</taxon>
        <taxon>Tracheophyta</taxon>
        <taxon>Spermatophyta</taxon>
        <taxon>Magnoliopsida</taxon>
        <taxon>Magnoliidae</taxon>
        <taxon>Laurales</taxon>
        <taxon>Lauraceae</taxon>
        <taxon>Persea</taxon>
    </lineage>
</organism>
<dbReference type="EMBL" id="CM056812">
    <property type="protein sequence ID" value="KAJ8618279.1"/>
    <property type="molecule type" value="Genomic_DNA"/>
</dbReference>
<protein>
    <submittedName>
        <fullName evidence="1">Uncharacterized protein</fullName>
    </submittedName>
</protein>
<proteinExistence type="predicted"/>
<accession>A0ACC2KAW5</accession>
<name>A0ACC2KAW5_PERAE</name>
<reference evidence="1 2" key="1">
    <citation type="journal article" date="2022" name="Hortic Res">
        <title>A haplotype resolved chromosomal level avocado genome allows analysis of novel avocado genes.</title>
        <authorList>
            <person name="Nath O."/>
            <person name="Fletcher S.J."/>
            <person name="Hayward A."/>
            <person name="Shaw L.M."/>
            <person name="Masouleh A.K."/>
            <person name="Furtado A."/>
            <person name="Henry R.J."/>
            <person name="Mitter N."/>
        </authorList>
    </citation>
    <scope>NUCLEOTIDE SEQUENCE [LARGE SCALE GENOMIC DNA]</scope>
    <source>
        <strain evidence="2">cv. Hass</strain>
    </source>
</reference>
<gene>
    <name evidence="1" type="ORF">MRB53_014465</name>
</gene>